<dbReference type="AlphaFoldDB" id="A0A8T1DX85"/>
<sequence length="81" mass="9368">MHGLVAFYSIPVGEVIRQNLGDVEFFLLPSKNAHPNRELLNAHHDPYKKEKVRQNRRNRRGLLMQFMNHSCNPCALARSAN</sequence>
<dbReference type="InterPro" id="IPR046341">
    <property type="entry name" value="SET_dom_sf"/>
</dbReference>
<dbReference type="SUPFAM" id="SSF82199">
    <property type="entry name" value="SET domain"/>
    <property type="match status" value="1"/>
</dbReference>
<evidence type="ECO:0008006" key="3">
    <source>
        <dbReference type="Google" id="ProtNLM"/>
    </source>
</evidence>
<proteinExistence type="predicted"/>
<protein>
    <recommendedName>
        <fullName evidence="3">SET domain-containing protein</fullName>
    </recommendedName>
</protein>
<evidence type="ECO:0000313" key="1">
    <source>
        <dbReference type="EMBL" id="KAG2945493.1"/>
    </source>
</evidence>
<name>A0A8T1DX85_9STRA</name>
<gene>
    <name evidence="1" type="ORF">PC117_g8403</name>
</gene>
<comment type="caution">
    <text evidence="1">The sequence shown here is derived from an EMBL/GenBank/DDBJ whole genome shotgun (WGS) entry which is preliminary data.</text>
</comment>
<evidence type="ECO:0000313" key="2">
    <source>
        <dbReference type="Proteomes" id="UP000736787"/>
    </source>
</evidence>
<dbReference type="EMBL" id="RCMK01000181">
    <property type="protein sequence ID" value="KAG2945493.1"/>
    <property type="molecule type" value="Genomic_DNA"/>
</dbReference>
<dbReference type="Proteomes" id="UP000736787">
    <property type="component" value="Unassembled WGS sequence"/>
</dbReference>
<accession>A0A8T1DX85</accession>
<organism evidence="1 2">
    <name type="scientific">Phytophthora cactorum</name>
    <dbReference type="NCBI Taxonomy" id="29920"/>
    <lineage>
        <taxon>Eukaryota</taxon>
        <taxon>Sar</taxon>
        <taxon>Stramenopiles</taxon>
        <taxon>Oomycota</taxon>
        <taxon>Peronosporomycetes</taxon>
        <taxon>Peronosporales</taxon>
        <taxon>Peronosporaceae</taxon>
        <taxon>Phytophthora</taxon>
    </lineage>
</organism>
<reference evidence="1" key="1">
    <citation type="submission" date="2018-10" db="EMBL/GenBank/DDBJ databases">
        <title>Effector identification in a new, highly contiguous assembly of the strawberry crown rot pathogen Phytophthora cactorum.</title>
        <authorList>
            <person name="Armitage A.D."/>
            <person name="Nellist C.F."/>
            <person name="Bates H."/>
            <person name="Vickerstaff R.J."/>
            <person name="Harrison R.J."/>
        </authorList>
    </citation>
    <scope>NUCLEOTIDE SEQUENCE</scope>
    <source>
        <strain evidence="1">4040</strain>
    </source>
</reference>